<feature type="compositionally biased region" description="Polar residues" evidence="1">
    <location>
        <begin position="77"/>
        <end position="86"/>
    </location>
</feature>
<feature type="transmembrane region" description="Helical" evidence="2">
    <location>
        <begin position="12"/>
        <end position="33"/>
    </location>
</feature>
<dbReference type="RefSeq" id="WP_014779455.1">
    <property type="nucleotide sequence ID" value="NC_018012.1"/>
</dbReference>
<evidence type="ECO:0000313" key="4">
    <source>
        <dbReference type="Proteomes" id="UP000006062"/>
    </source>
</evidence>
<reference evidence="3 4" key="1">
    <citation type="submission" date="2012-06" db="EMBL/GenBank/DDBJ databases">
        <title>Complete sequence of Thiocystis violascens DSM 198.</title>
        <authorList>
            <consortium name="US DOE Joint Genome Institute"/>
            <person name="Lucas S."/>
            <person name="Han J."/>
            <person name="Lapidus A."/>
            <person name="Cheng J.-F."/>
            <person name="Goodwin L."/>
            <person name="Pitluck S."/>
            <person name="Peters L."/>
            <person name="Ovchinnikova G."/>
            <person name="Teshima H."/>
            <person name="Detter J.C."/>
            <person name="Han C."/>
            <person name="Tapia R."/>
            <person name="Land M."/>
            <person name="Hauser L."/>
            <person name="Kyrpides N."/>
            <person name="Ivanova N."/>
            <person name="Pagani I."/>
            <person name="Vogl K."/>
            <person name="Liu Z."/>
            <person name="Frigaard N.-U."/>
            <person name="Bryant D."/>
            <person name="Woyke T."/>
        </authorList>
    </citation>
    <scope>NUCLEOTIDE SEQUENCE [LARGE SCALE GENOMIC DNA]</scope>
    <source>
        <strain evidence="4">ATCC 17096 / DSM 198 / 6111</strain>
    </source>
</reference>
<dbReference type="EMBL" id="CP003154">
    <property type="protein sequence ID" value="AFL75042.1"/>
    <property type="molecule type" value="Genomic_DNA"/>
</dbReference>
<keyword evidence="2" id="KW-0812">Transmembrane</keyword>
<dbReference type="KEGG" id="tvi:Thivi_3165"/>
<keyword evidence="4" id="KW-1185">Reference proteome</keyword>
<dbReference type="Proteomes" id="UP000006062">
    <property type="component" value="Chromosome"/>
</dbReference>
<evidence type="ECO:0000256" key="2">
    <source>
        <dbReference type="SAM" id="Phobius"/>
    </source>
</evidence>
<accession>I3YDH4</accession>
<dbReference type="eggNOG" id="ENOG5032S3A">
    <property type="taxonomic scope" value="Bacteria"/>
</dbReference>
<dbReference type="AlphaFoldDB" id="I3YDH4"/>
<gene>
    <name evidence="3" type="ordered locus">Thivi_3165</name>
</gene>
<feature type="region of interest" description="Disordered" evidence="1">
    <location>
        <begin position="62"/>
        <end position="111"/>
    </location>
</feature>
<dbReference type="OrthoDB" id="5768987at2"/>
<keyword evidence="2" id="KW-1133">Transmembrane helix</keyword>
<name>I3YDH4_THIV6</name>
<evidence type="ECO:0000313" key="3">
    <source>
        <dbReference type="EMBL" id="AFL75042.1"/>
    </source>
</evidence>
<protein>
    <submittedName>
        <fullName evidence="3">Uncharacterized protein</fullName>
    </submittedName>
</protein>
<sequence length="249" mass="26702">MADSETTASRSTFGWLPKLILWAVVIAFGYLYLNSIDQEEGGSSTSLLEKIAQLSPIPISALPGSASKSDPAAESQVMASPAQQSPAAEYPVSKAPETPKAQESRPVNEAESAVFARSLMNEAPATAPAAVQRQTVEQPRVPAFDRRMTNDAVAPSMPESAQSAAPPAWAVPPMMAPEESTPPVRQAPYDWESMARQQARMQAEYAAMRREADERMRQYWEGMSAPAAGPYGYPGYPAGYGPGAVAPQR</sequence>
<dbReference type="HOGENOM" id="CLU_1115365_0_0_6"/>
<organism evidence="3 4">
    <name type="scientific">Thiocystis violascens (strain ATCC 17096 / DSM 198 / 6111)</name>
    <name type="common">Chromatium violascens</name>
    <dbReference type="NCBI Taxonomy" id="765911"/>
    <lineage>
        <taxon>Bacteria</taxon>
        <taxon>Pseudomonadati</taxon>
        <taxon>Pseudomonadota</taxon>
        <taxon>Gammaproteobacteria</taxon>
        <taxon>Chromatiales</taxon>
        <taxon>Chromatiaceae</taxon>
        <taxon>Thiocystis</taxon>
    </lineage>
</organism>
<proteinExistence type="predicted"/>
<evidence type="ECO:0000256" key="1">
    <source>
        <dbReference type="SAM" id="MobiDB-lite"/>
    </source>
</evidence>
<keyword evidence="2" id="KW-0472">Membrane</keyword>